<evidence type="ECO:0000313" key="2">
    <source>
        <dbReference type="EMBL" id="KXS10699.1"/>
    </source>
</evidence>
<keyword evidence="1" id="KW-1133">Transmembrane helix</keyword>
<gene>
    <name evidence="2" type="ORF">M427DRAFT_61643</name>
</gene>
<evidence type="ECO:0000256" key="1">
    <source>
        <dbReference type="SAM" id="Phobius"/>
    </source>
</evidence>
<keyword evidence="1" id="KW-0472">Membrane</keyword>
<organism evidence="2 3">
    <name type="scientific">Gonapodya prolifera (strain JEL478)</name>
    <name type="common">Monoblepharis prolifera</name>
    <dbReference type="NCBI Taxonomy" id="1344416"/>
    <lineage>
        <taxon>Eukaryota</taxon>
        <taxon>Fungi</taxon>
        <taxon>Fungi incertae sedis</taxon>
        <taxon>Chytridiomycota</taxon>
        <taxon>Chytridiomycota incertae sedis</taxon>
        <taxon>Monoblepharidomycetes</taxon>
        <taxon>Monoblepharidales</taxon>
        <taxon>Gonapodyaceae</taxon>
        <taxon>Gonapodya</taxon>
    </lineage>
</organism>
<keyword evidence="1" id="KW-0812">Transmembrane</keyword>
<dbReference type="EMBL" id="KQ965816">
    <property type="protein sequence ID" value="KXS10699.1"/>
    <property type="molecule type" value="Genomic_DNA"/>
</dbReference>
<name>A0A139A1Y3_GONPJ</name>
<accession>A0A139A1Y3</accession>
<evidence type="ECO:0000313" key="3">
    <source>
        <dbReference type="Proteomes" id="UP000070544"/>
    </source>
</evidence>
<keyword evidence="3" id="KW-1185">Reference proteome</keyword>
<dbReference type="AlphaFoldDB" id="A0A139A1Y3"/>
<sequence>MSTCFNPTNTHQATGTSPHRLRDAIMPLLNIDPWVCASPSSGSHINANSLGSFVFLTLYGVLLGLDLVSLVQSTLSIQT</sequence>
<feature type="transmembrane region" description="Helical" evidence="1">
    <location>
        <begin position="50"/>
        <end position="71"/>
    </location>
</feature>
<reference evidence="2 3" key="1">
    <citation type="journal article" date="2015" name="Genome Biol. Evol.">
        <title>Phylogenomic analyses indicate that early fungi evolved digesting cell walls of algal ancestors of land plants.</title>
        <authorList>
            <person name="Chang Y."/>
            <person name="Wang S."/>
            <person name="Sekimoto S."/>
            <person name="Aerts A.L."/>
            <person name="Choi C."/>
            <person name="Clum A."/>
            <person name="LaButti K.M."/>
            <person name="Lindquist E.A."/>
            <person name="Yee Ngan C."/>
            <person name="Ohm R.A."/>
            <person name="Salamov A.A."/>
            <person name="Grigoriev I.V."/>
            <person name="Spatafora J.W."/>
            <person name="Berbee M.L."/>
        </authorList>
    </citation>
    <scope>NUCLEOTIDE SEQUENCE [LARGE SCALE GENOMIC DNA]</scope>
    <source>
        <strain evidence="2 3">JEL478</strain>
    </source>
</reference>
<protein>
    <submittedName>
        <fullName evidence="2">Uncharacterized protein</fullName>
    </submittedName>
</protein>
<proteinExistence type="predicted"/>
<dbReference type="Proteomes" id="UP000070544">
    <property type="component" value="Unassembled WGS sequence"/>
</dbReference>